<proteinExistence type="predicted"/>
<dbReference type="RefSeq" id="WP_134168878.1">
    <property type="nucleotide sequence ID" value="NZ_SODD01000010.1"/>
</dbReference>
<organism evidence="14 15">
    <name type="scientific">Breznakia blatticola</name>
    <dbReference type="NCBI Taxonomy" id="1754012"/>
    <lineage>
        <taxon>Bacteria</taxon>
        <taxon>Bacillati</taxon>
        <taxon>Bacillota</taxon>
        <taxon>Erysipelotrichia</taxon>
        <taxon>Erysipelotrichales</taxon>
        <taxon>Erysipelotrichaceae</taxon>
        <taxon>Breznakia</taxon>
    </lineage>
</organism>
<comment type="function">
    <text evidence="1">The phosphoenolpyruvate-dependent sugar phosphotransferase system (sugar PTS), a major carbohydrate active transport system, catalyzes the phosphorylation of incoming sugar substrates concomitantly with their translocation across the cell membrane. The enzyme II CmtAB PTS system is involved in D-mannitol transport.</text>
</comment>
<keyword evidence="7" id="KW-0598">Phosphotransferase system</keyword>
<evidence type="ECO:0000259" key="13">
    <source>
        <dbReference type="PROSITE" id="PS51099"/>
    </source>
</evidence>
<comment type="caution">
    <text evidence="14">The sequence shown here is derived from an EMBL/GenBank/DDBJ whole genome shotgun (WGS) entry which is preliminary data.</text>
</comment>
<dbReference type="Pfam" id="PF02302">
    <property type="entry name" value="PTS_IIB"/>
    <property type="match status" value="1"/>
</dbReference>
<keyword evidence="8" id="KW-0418">Kinase</keyword>
<dbReference type="PANTHER" id="PTHR30181:SF2">
    <property type="entry name" value="PTS SYSTEM MANNITOL-SPECIFIC EIICBA COMPONENT"/>
    <property type="match status" value="1"/>
</dbReference>
<dbReference type="InterPro" id="IPR013011">
    <property type="entry name" value="PTS_EIIB_2"/>
</dbReference>
<evidence type="ECO:0000256" key="7">
    <source>
        <dbReference type="ARBA" id="ARBA00022683"/>
    </source>
</evidence>
<dbReference type="SUPFAM" id="SSF52794">
    <property type="entry name" value="PTS system IIB component-like"/>
    <property type="match status" value="1"/>
</dbReference>
<evidence type="ECO:0000256" key="2">
    <source>
        <dbReference type="ARBA" id="ARBA00014783"/>
    </source>
</evidence>
<evidence type="ECO:0000256" key="3">
    <source>
        <dbReference type="ARBA" id="ARBA00022448"/>
    </source>
</evidence>
<sequence>MMDLNIFVVCDAGMGSSALGASLIQKKLKEQNINLRIQNCSIAEVPNDAHILITHRMFYNQLQETYTNAKVITFISFTEKQTYERIVREIMEELKRHMILHKDCIEINCKKVDRKQAIDDIGQTLLEAGFIEAEYIEGMHKRDESLTTFIGNDIAIPHGEYEVKPFVKQTGLAVKIYPEPIDWNGNPVRVVIGIAAKDSDHIEILSNIAMKLGDMREVEELVNSCDIEYIHSTLTKA</sequence>
<dbReference type="Proteomes" id="UP000294743">
    <property type="component" value="Unassembled WGS sequence"/>
</dbReference>
<dbReference type="GO" id="GO:0005886">
    <property type="term" value="C:plasma membrane"/>
    <property type="evidence" value="ECO:0007669"/>
    <property type="project" value="TreeGrafter"/>
</dbReference>
<dbReference type="GO" id="GO:0016301">
    <property type="term" value="F:kinase activity"/>
    <property type="evidence" value="ECO:0007669"/>
    <property type="project" value="UniProtKB-KW"/>
</dbReference>
<dbReference type="PROSITE" id="PS00372">
    <property type="entry name" value="PTS_EIIA_TYPE_2_HIS"/>
    <property type="match status" value="1"/>
</dbReference>
<keyword evidence="15" id="KW-1185">Reference proteome</keyword>
<accession>A0A4R7ZUY2</accession>
<dbReference type="Gene3D" id="3.40.50.2300">
    <property type="match status" value="1"/>
</dbReference>
<dbReference type="PANTHER" id="PTHR30181">
    <property type="entry name" value="MANNITOL PERMEASE IIC COMPONENT"/>
    <property type="match status" value="1"/>
</dbReference>
<evidence type="ECO:0000256" key="11">
    <source>
        <dbReference type="ARBA" id="ARBA00030962"/>
    </source>
</evidence>
<evidence type="ECO:0000313" key="14">
    <source>
        <dbReference type="EMBL" id="TDW20811.1"/>
    </source>
</evidence>
<dbReference type="CDD" id="cd05567">
    <property type="entry name" value="PTS_IIB_mannitol"/>
    <property type="match status" value="1"/>
</dbReference>
<evidence type="ECO:0000259" key="12">
    <source>
        <dbReference type="PROSITE" id="PS51094"/>
    </source>
</evidence>
<evidence type="ECO:0000256" key="10">
    <source>
        <dbReference type="ARBA" id="ARBA00030956"/>
    </source>
</evidence>
<keyword evidence="3" id="KW-0813">Transport</keyword>
<feature type="domain" description="PTS EIIA type-2" evidence="12">
    <location>
        <begin position="98"/>
        <end position="237"/>
    </location>
</feature>
<dbReference type="OrthoDB" id="1640042at2"/>
<dbReference type="InterPro" id="IPR050893">
    <property type="entry name" value="Sugar_PTS"/>
</dbReference>
<dbReference type="CDD" id="cd00211">
    <property type="entry name" value="PTS_IIA_fru"/>
    <property type="match status" value="1"/>
</dbReference>
<dbReference type="GO" id="GO:0022872">
    <property type="term" value="F:protein-N(PI)-phosphohistidine-mannitol phosphotransferase system transmembrane transporter activity"/>
    <property type="evidence" value="ECO:0007669"/>
    <property type="project" value="InterPro"/>
</dbReference>
<keyword evidence="6" id="KW-0808">Transferase</keyword>
<evidence type="ECO:0000256" key="1">
    <source>
        <dbReference type="ARBA" id="ARBA00002434"/>
    </source>
</evidence>
<keyword evidence="4" id="KW-0597">Phosphoprotein</keyword>
<reference evidence="14 15" key="1">
    <citation type="submission" date="2019-03" db="EMBL/GenBank/DDBJ databases">
        <title>Genomic Encyclopedia of Type Strains, Phase IV (KMG-IV): sequencing the most valuable type-strain genomes for metagenomic binning, comparative biology and taxonomic classification.</title>
        <authorList>
            <person name="Goeker M."/>
        </authorList>
    </citation>
    <scope>NUCLEOTIDE SEQUENCE [LARGE SCALE GENOMIC DNA]</scope>
    <source>
        <strain evidence="14 15">DSM 28867</strain>
    </source>
</reference>
<dbReference type="AlphaFoldDB" id="A0A4R7ZUY2"/>
<gene>
    <name evidence="14" type="ORF">EDD63_11031</name>
</gene>
<dbReference type="Gene3D" id="3.40.930.10">
    <property type="entry name" value="Mannitol-specific EII, Chain A"/>
    <property type="match status" value="1"/>
</dbReference>
<evidence type="ECO:0000256" key="8">
    <source>
        <dbReference type="ARBA" id="ARBA00022777"/>
    </source>
</evidence>
<dbReference type="InterPro" id="IPR036095">
    <property type="entry name" value="PTS_EIIB-like_sf"/>
</dbReference>
<dbReference type="PROSITE" id="PS51099">
    <property type="entry name" value="PTS_EIIB_TYPE_2"/>
    <property type="match status" value="1"/>
</dbReference>
<evidence type="ECO:0000256" key="5">
    <source>
        <dbReference type="ARBA" id="ARBA00022597"/>
    </source>
</evidence>
<dbReference type="Pfam" id="PF00359">
    <property type="entry name" value="PTS_EIIA_2"/>
    <property type="match status" value="1"/>
</dbReference>
<dbReference type="GO" id="GO:0009401">
    <property type="term" value="P:phosphoenolpyruvate-dependent sugar phosphotransferase system"/>
    <property type="evidence" value="ECO:0007669"/>
    <property type="project" value="UniProtKB-KW"/>
</dbReference>
<dbReference type="GO" id="GO:0090563">
    <property type="term" value="F:protein-phosphocysteine-sugar phosphotransferase activity"/>
    <property type="evidence" value="ECO:0007669"/>
    <property type="project" value="TreeGrafter"/>
</dbReference>
<dbReference type="InterPro" id="IPR029503">
    <property type="entry name" value="PTS_EIIB_mannitol"/>
</dbReference>
<evidence type="ECO:0000256" key="4">
    <source>
        <dbReference type="ARBA" id="ARBA00022553"/>
    </source>
</evidence>
<dbReference type="PROSITE" id="PS51094">
    <property type="entry name" value="PTS_EIIA_TYPE_2"/>
    <property type="match status" value="1"/>
</dbReference>
<evidence type="ECO:0000256" key="6">
    <source>
        <dbReference type="ARBA" id="ARBA00022679"/>
    </source>
</evidence>
<feature type="domain" description="PTS EIIB type-2" evidence="13">
    <location>
        <begin position="4"/>
        <end position="95"/>
    </location>
</feature>
<dbReference type="SUPFAM" id="SSF55804">
    <property type="entry name" value="Phoshotransferase/anion transport protein"/>
    <property type="match status" value="1"/>
</dbReference>
<keyword evidence="5" id="KW-0762">Sugar transport</keyword>
<dbReference type="InterPro" id="IPR002178">
    <property type="entry name" value="PTS_EIIA_type-2_dom"/>
</dbReference>
<evidence type="ECO:0000256" key="9">
    <source>
        <dbReference type="ARBA" id="ARBA00029908"/>
    </source>
</evidence>
<dbReference type="InterPro" id="IPR016152">
    <property type="entry name" value="PTrfase/Anion_transptr"/>
</dbReference>
<protein>
    <recommendedName>
        <fullName evidence="2">Mannitol-specific phosphotransferase enzyme IIA component</fullName>
    </recommendedName>
    <alternativeName>
        <fullName evidence="10">EIIA</fullName>
    </alternativeName>
    <alternativeName>
        <fullName evidence="11">EIII</fullName>
    </alternativeName>
    <alternativeName>
        <fullName evidence="9">PTS system mannitol-specific EIIA component</fullName>
    </alternativeName>
</protein>
<dbReference type="InterPro" id="IPR003501">
    <property type="entry name" value="PTS_EIIB_2/3"/>
</dbReference>
<evidence type="ECO:0000313" key="15">
    <source>
        <dbReference type="Proteomes" id="UP000294743"/>
    </source>
</evidence>
<dbReference type="EMBL" id="SODD01000010">
    <property type="protein sequence ID" value="TDW20811.1"/>
    <property type="molecule type" value="Genomic_DNA"/>
</dbReference>
<name>A0A4R7ZUY2_9FIRM</name>